<dbReference type="GO" id="GO:0015807">
    <property type="term" value="P:L-amino acid transport"/>
    <property type="evidence" value="ECO:0007669"/>
    <property type="project" value="TreeGrafter"/>
</dbReference>
<dbReference type="GO" id="GO:0015658">
    <property type="term" value="F:branched-chain amino acid transmembrane transporter activity"/>
    <property type="evidence" value="ECO:0007669"/>
    <property type="project" value="TreeGrafter"/>
</dbReference>
<dbReference type="InterPro" id="IPR027417">
    <property type="entry name" value="P-loop_NTPase"/>
</dbReference>
<evidence type="ECO:0000256" key="2">
    <source>
        <dbReference type="ARBA" id="ARBA00022448"/>
    </source>
</evidence>
<dbReference type="GO" id="GO:0005524">
    <property type="term" value="F:ATP binding"/>
    <property type="evidence" value="ECO:0007669"/>
    <property type="project" value="UniProtKB-KW"/>
</dbReference>
<dbReference type="AlphaFoldDB" id="A0A3P3EKA6"/>
<keyword evidence="5 8" id="KW-0067">ATP-binding</keyword>
<evidence type="ECO:0000313" key="8">
    <source>
        <dbReference type="EMBL" id="RRH86839.1"/>
    </source>
</evidence>
<dbReference type="InterPro" id="IPR017780">
    <property type="entry name" value="ABC_transptr_urea_ATP-bd_UrtE"/>
</dbReference>
<dbReference type="Proteomes" id="UP000271590">
    <property type="component" value="Unassembled WGS sequence"/>
</dbReference>
<evidence type="ECO:0000256" key="5">
    <source>
        <dbReference type="ARBA" id="ARBA00022840"/>
    </source>
</evidence>
<protein>
    <submittedName>
        <fullName evidence="8">Urea ABC transporter ATP-binding subunit UrtE</fullName>
    </submittedName>
</protein>
<keyword evidence="6" id="KW-0029">Amino-acid transport</keyword>
<evidence type="ECO:0000256" key="3">
    <source>
        <dbReference type="ARBA" id="ARBA00022475"/>
    </source>
</evidence>
<dbReference type="SMART" id="SM00382">
    <property type="entry name" value="AAA"/>
    <property type="match status" value="1"/>
</dbReference>
<evidence type="ECO:0000313" key="9">
    <source>
        <dbReference type="Proteomes" id="UP000271590"/>
    </source>
</evidence>
<evidence type="ECO:0000256" key="4">
    <source>
        <dbReference type="ARBA" id="ARBA00022741"/>
    </source>
</evidence>
<dbReference type="SUPFAM" id="SSF52540">
    <property type="entry name" value="P-loop containing nucleoside triphosphate hydrolases"/>
    <property type="match status" value="1"/>
</dbReference>
<gene>
    <name evidence="8" type="primary">urtE</name>
    <name evidence="8" type="ORF">EH244_19765</name>
</gene>
<evidence type="ECO:0000256" key="6">
    <source>
        <dbReference type="ARBA" id="ARBA00022970"/>
    </source>
</evidence>
<keyword evidence="3" id="KW-1003">Cell membrane</keyword>
<dbReference type="CDD" id="cd03224">
    <property type="entry name" value="ABC_TM1139_LivF_branched"/>
    <property type="match status" value="1"/>
</dbReference>
<dbReference type="Gene3D" id="3.40.50.300">
    <property type="entry name" value="P-loop containing nucleotide triphosphate hydrolases"/>
    <property type="match status" value="1"/>
</dbReference>
<proteinExistence type="inferred from homology"/>
<comment type="caution">
    <text evidence="8">The sequence shown here is derived from an EMBL/GenBank/DDBJ whole genome shotgun (WGS) entry which is preliminary data.</text>
</comment>
<name>A0A3P3EKA6_9BURK</name>
<dbReference type="Pfam" id="PF00005">
    <property type="entry name" value="ABC_tran"/>
    <property type="match status" value="1"/>
</dbReference>
<dbReference type="InterPro" id="IPR003593">
    <property type="entry name" value="AAA+_ATPase"/>
</dbReference>
<organism evidence="8 9">
    <name type="scientific">Variovorax beijingensis</name>
    <dbReference type="NCBI Taxonomy" id="2496117"/>
    <lineage>
        <taxon>Bacteria</taxon>
        <taxon>Pseudomonadati</taxon>
        <taxon>Pseudomonadota</taxon>
        <taxon>Betaproteobacteria</taxon>
        <taxon>Burkholderiales</taxon>
        <taxon>Comamonadaceae</taxon>
        <taxon>Variovorax</taxon>
    </lineage>
</organism>
<dbReference type="GO" id="GO:0016887">
    <property type="term" value="F:ATP hydrolysis activity"/>
    <property type="evidence" value="ECO:0007669"/>
    <property type="project" value="InterPro"/>
</dbReference>
<keyword evidence="4" id="KW-0547">Nucleotide-binding</keyword>
<accession>A0A3P3EKA6</accession>
<evidence type="ECO:0000259" key="7">
    <source>
        <dbReference type="PROSITE" id="PS50893"/>
    </source>
</evidence>
<dbReference type="EMBL" id="RQXU01000011">
    <property type="protein sequence ID" value="RRH86839.1"/>
    <property type="molecule type" value="Genomic_DNA"/>
</dbReference>
<dbReference type="InterPro" id="IPR052156">
    <property type="entry name" value="BCAA_Transport_ATP-bd_LivF"/>
</dbReference>
<dbReference type="PANTHER" id="PTHR43820:SF5">
    <property type="entry name" value="HIGH-AFFINITY BRANCHED-CHAIN AMINO ACID TRANSPORT ATP-BINDING PROTEIN"/>
    <property type="match status" value="1"/>
</dbReference>
<sequence length="230" mass="24922">MLKLSNINGFYGRSHALQDVDLTIPAGKVTAILGRNGMGKTTLLRTLMGSMVRSTGAIELEGVRIDGLPTHLRARSGIAYVPQGREIIADFSVRQNILMGAFAGRGPRAIPPLALELFPYLAANLHRPGGVLSGGQQQQLALARALAAHPKVMLLDEPNEGIQPSVVEEIESAITRLNREFGMTMVLVEQNIDFARRVASHFAMFEKGSIVESGPIDRLTNEVVDGHMTF</sequence>
<comment type="similarity">
    <text evidence="1">Belongs to the ABC transporter superfamily.</text>
</comment>
<keyword evidence="2" id="KW-0813">Transport</keyword>
<evidence type="ECO:0000256" key="1">
    <source>
        <dbReference type="ARBA" id="ARBA00005417"/>
    </source>
</evidence>
<dbReference type="PANTHER" id="PTHR43820">
    <property type="entry name" value="HIGH-AFFINITY BRANCHED-CHAIN AMINO ACID TRANSPORT ATP-BINDING PROTEIN LIVF"/>
    <property type="match status" value="1"/>
</dbReference>
<keyword evidence="3" id="KW-0472">Membrane</keyword>
<dbReference type="InterPro" id="IPR003439">
    <property type="entry name" value="ABC_transporter-like_ATP-bd"/>
</dbReference>
<dbReference type="NCBIfam" id="TIGR03410">
    <property type="entry name" value="urea_trans_UrtE"/>
    <property type="match status" value="1"/>
</dbReference>
<dbReference type="PROSITE" id="PS50893">
    <property type="entry name" value="ABC_TRANSPORTER_2"/>
    <property type="match status" value="1"/>
</dbReference>
<reference evidence="8 9" key="1">
    <citation type="submission" date="2018-11" db="EMBL/GenBank/DDBJ databases">
        <title>The genome of Variovorax sp T529.</title>
        <authorList>
            <person name="Gao J."/>
        </authorList>
    </citation>
    <scope>NUCLEOTIDE SEQUENCE [LARGE SCALE GENOMIC DNA]</scope>
    <source>
        <strain evidence="8 9">T529</strain>
    </source>
</reference>
<dbReference type="RefSeq" id="WP_124960054.1">
    <property type="nucleotide sequence ID" value="NZ_RQXU01000011.1"/>
</dbReference>
<feature type="domain" description="ABC transporter" evidence="7">
    <location>
        <begin position="2"/>
        <end position="228"/>
    </location>
</feature>